<dbReference type="InterPro" id="IPR036047">
    <property type="entry name" value="F-box-like_dom_sf"/>
</dbReference>
<evidence type="ECO:0000313" key="3">
    <source>
        <dbReference type="Proteomes" id="UP001327560"/>
    </source>
</evidence>
<dbReference type="Pfam" id="PF03478">
    <property type="entry name" value="Beta-prop_KIB1-4"/>
    <property type="match status" value="1"/>
</dbReference>
<gene>
    <name evidence="2" type="ORF">Cni_G18144</name>
</gene>
<dbReference type="SUPFAM" id="SSF50965">
    <property type="entry name" value="Galactose oxidase, central domain"/>
    <property type="match status" value="1"/>
</dbReference>
<dbReference type="PANTHER" id="PTHR31672">
    <property type="entry name" value="BNACNNG10540D PROTEIN"/>
    <property type="match status" value="1"/>
</dbReference>
<dbReference type="PANTHER" id="PTHR31672:SF7">
    <property type="entry name" value="F-BOX DOMAIN-CONTAINING PROTEIN"/>
    <property type="match status" value="1"/>
</dbReference>
<dbReference type="EMBL" id="CP136894">
    <property type="protein sequence ID" value="WOL09391.1"/>
    <property type="molecule type" value="Genomic_DNA"/>
</dbReference>
<dbReference type="Proteomes" id="UP001327560">
    <property type="component" value="Chromosome 5"/>
</dbReference>
<dbReference type="InterPro" id="IPR005174">
    <property type="entry name" value="KIB1-4_b-propeller"/>
</dbReference>
<dbReference type="InterPro" id="IPR011043">
    <property type="entry name" value="Gal_Oxase/kelch_b-propeller"/>
</dbReference>
<reference evidence="2 3" key="1">
    <citation type="submission" date="2023-10" db="EMBL/GenBank/DDBJ databases">
        <title>Chromosome-scale genome assembly provides insights into flower coloration mechanisms of Canna indica.</title>
        <authorList>
            <person name="Li C."/>
        </authorList>
    </citation>
    <scope>NUCLEOTIDE SEQUENCE [LARGE SCALE GENOMIC DNA]</scope>
    <source>
        <tissue evidence="2">Flower</tissue>
    </source>
</reference>
<sequence length="406" mass="45796">MDHLVGKSRKRKAKEAPIIPSLLDELNQDLVERVLSWLPASSFFRLLSVCKRWRAVATSETFRIACSQVPYREPWFLMVDQDLDQLVIFDTNEWNWKSLNHQICNPKWQSCKPIPVASSGGLVCYHTDSGIFFVCNLLTGSCIELPPAYHGSNSQTLNAIAMHASSVYPSSFKIVLVLGKSPNLSFRVFDSVKSTWEDEVVLLQTVDSSLESNVSGDEGYFLSKSGDVVAANMKRIPSKQYSSFLITENGDQVVYFLSEVGTIVACNISQKTFFEYPRILPIYLEYSIDVVECKGEMLVVVLSNFLETTSLKVWKFSEEDKSWQQVAAMPPSMSHEFYGRKMDINCTGSHGLIFICASSSESSKYIMFNVETDEWVELQKCNVNGKAKEFTSVISFEPRVEATLQT</sequence>
<dbReference type="AlphaFoldDB" id="A0AAQ3QH88"/>
<dbReference type="InterPro" id="IPR001810">
    <property type="entry name" value="F-box_dom"/>
</dbReference>
<evidence type="ECO:0000313" key="2">
    <source>
        <dbReference type="EMBL" id="WOL09391.1"/>
    </source>
</evidence>
<dbReference type="SUPFAM" id="SSF81383">
    <property type="entry name" value="F-box domain"/>
    <property type="match status" value="1"/>
</dbReference>
<proteinExistence type="predicted"/>
<dbReference type="SMART" id="SM00256">
    <property type="entry name" value="FBOX"/>
    <property type="match status" value="1"/>
</dbReference>
<accession>A0AAQ3QH88</accession>
<evidence type="ECO:0000259" key="1">
    <source>
        <dbReference type="PROSITE" id="PS50181"/>
    </source>
</evidence>
<dbReference type="Gene3D" id="1.20.1280.50">
    <property type="match status" value="1"/>
</dbReference>
<dbReference type="InterPro" id="IPR050796">
    <property type="entry name" value="SCF_F-box_component"/>
</dbReference>
<protein>
    <recommendedName>
        <fullName evidence="1">F-box domain-containing protein</fullName>
    </recommendedName>
</protein>
<keyword evidence="3" id="KW-1185">Reference proteome</keyword>
<organism evidence="2 3">
    <name type="scientific">Canna indica</name>
    <name type="common">Indian-shot</name>
    <dbReference type="NCBI Taxonomy" id="4628"/>
    <lineage>
        <taxon>Eukaryota</taxon>
        <taxon>Viridiplantae</taxon>
        <taxon>Streptophyta</taxon>
        <taxon>Embryophyta</taxon>
        <taxon>Tracheophyta</taxon>
        <taxon>Spermatophyta</taxon>
        <taxon>Magnoliopsida</taxon>
        <taxon>Liliopsida</taxon>
        <taxon>Zingiberales</taxon>
        <taxon>Cannaceae</taxon>
        <taxon>Canna</taxon>
    </lineage>
</organism>
<dbReference type="CDD" id="cd22157">
    <property type="entry name" value="F-box_AtFBW1-like"/>
    <property type="match status" value="1"/>
</dbReference>
<name>A0AAQ3QH88_9LILI</name>
<feature type="domain" description="F-box" evidence="1">
    <location>
        <begin position="20"/>
        <end position="65"/>
    </location>
</feature>
<dbReference type="Pfam" id="PF00646">
    <property type="entry name" value="F-box"/>
    <property type="match status" value="1"/>
</dbReference>
<dbReference type="PROSITE" id="PS50181">
    <property type="entry name" value="FBOX"/>
    <property type="match status" value="1"/>
</dbReference>